<evidence type="ECO:0000256" key="7">
    <source>
        <dbReference type="ARBA" id="ARBA00029447"/>
    </source>
</evidence>
<dbReference type="AlphaFoldDB" id="A0A1H7SV01"/>
<organism evidence="11 12">
    <name type="scientific">Paraburkholderia caballeronis</name>
    <dbReference type="NCBI Taxonomy" id="416943"/>
    <lineage>
        <taxon>Bacteria</taxon>
        <taxon>Pseudomonadati</taxon>
        <taxon>Pseudomonadota</taxon>
        <taxon>Betaproteobacteria</taxon>
        <taxon>Burkholderiales</taxon>
        <taxon>Burkholderiaceae</taxon>
        <taxon>Paraburkholderia</taxon>
    </lineage>
</organism>
<dbReference type="Gene3D" id="3.30.450.20">
    <property type="entry name" value="PAS domain"/>
    <property type="match status" value="1"/>
</dbReference>
<dbReference type="STRING" id="416943.SAMN05445871_5073"/>
<evidence type="ECO:0000256" key="5">
    <source>
        <dbReference type="ARBA" id="ARBA00022989"/>
    </source>
</evidence>
<feature type="transmembrane region" description="Helical" evidence="9">
    <location>
        <begin position="195"/>
        <end position="213"/>
    </location>
</feature>
<dbReference type="PANTHER" id="PTHR43531:SF14">
    <property type="entry name" value="METHYL-ACCEPTING CHEMOTAXIS PROTEIN I-RELATED"/>
    <property type="match status" value="1"/>
</dbReference>
<reference evidence="12" key="1">
    <citation type="submission" date="2016-10" db="EMBL/GenBank/DDBJ databases">
        <authorList>
            <person name="Varghese N."/>
            <person name="Submissions S."/>
        </authorList>
    </citation>
    <scope>NUCLEOTIDE SEQUENCE [LARGE SCALE GENOMIC DNA]</scope>
    <source>
        <strain evidence="12">LMG 26416</strain>
    </source>
</reference>
<proteinExistence type="inferred from homology"/>
<dbReference type="PRINTS" id="PR00260">
    <property type="entry name" value="CHEMTRNSDUCR"/>
</dbReference>
<dbReference type="GO" id="GO:0006935">
    <property type="term" value="P:chemotaxis"/>
    <property type="evidence" value="ECO:0007669"/>
    <property type="project" value="InterPro"/>
</dbReference>
<gene>
    <name evidence="11" type="ORF">SAMN05192542_11355</name>
</gene>
<dbReference type="InterPro" id="IPR004090">
    <property type="entry name" value="Chemotax_Me-accpt_rcpt"/>
</dbReference>
<dbReference type="GO" id="GO:0007165">
    <property type="term" value="P:signal transduction"/>
    <property type="evidence" value="ECO:0007669"/>
    <property type="project" value="UniProtKB-KW"/>
</dbReference>
<keyword evidence="5 9" id="KW-1133">Transmembrane helix</keyword>
<dbReference type="RefSeq" id="WP_090550309.1">
    <property type="nucleotide sequence ID" value="NZ_FNSR01000002.1"/>
</dbReference>
<evidence type="ECO:0000256" key="8">
    <source>
        <dbReference type="PROSITE-ProRule" id="PRU00284"/>
    </source>
</evidence>
<dbReference type="PROSITE" id="PS50111">
    <property type="entry name" value="CHEMOTAXIS_TRANSDUC_2"/>
    <property type="match status" value="1"/>
</dbReference>
<keyword evidence="8" id="KW-0807">Transducer</keyword>
<name>A0A1H7SV01_9BURK</name>
<dbReference type="CDD" id="cd11386">
    <property type="entry name" value="MCP_signal"/>
    <property type="match status" value="1"/>
</dbReference>
<keyword evidence="2" id="KW-1003">Cell membrane</keyword>
<comment type="similarity">
    <text evidence="7">Belongs to the methyl-accepting chemotaxis (MCP) protein family.</text>
</comment>
<keyword evidence="4 9" id="KW-0812">Transmembrane</keyword>
<evidence type="ECO:0000313" key="11">
    <source>
        <dbReference type="EMBL" id="SEL76401.1"/>
    </source>
</evidence>
<sequence>MKVLTLGKKLFGIVVLMWLGIVAIVVADAWFYRSDLIHERERLLAQHLDVAVGIIDGYRAKVANGAVPLADAQRDVIAQLRPVRYGDDHSGYYGIYKLSPLMLVLLPSAPKLENSTEGVTVRDVKGVDITQQIITHARAGSDHVSEYHWIKPGEKKPTRKLTYSVEIPEWNWVIYTGAYVDDIDATFFAMLWRSLVLTLVVGGVVTAGILWTIRSIRGSLGGDPEFAAQLCRRIADGDLNIAFDIRAADKHSLLSAMRDMQHNLTRMVRSIKQTAESITVGTREIAAGNHDLSQRTEQQAAALAESASSMDQLTATVKQNAQSAQQASELARTASATVSEGNKVVSDVVESMATIAESSGKIGQIIGVIDGIAFQTNILALNAAVEAARAGEQGRGFAVVASEVRSLAQRSAAAAREIKALINGAVAEVDRGRVRAGDAGDSMQKILQSVTRVTEIMNEISIASAEQSKGIGQVGIAITQMDTVTQQNAALVEQAAASAASLADQANELRESVAVFRVAEG</sequence>
<dbReference type="GO" id="GO:0005886">
    <property type="term" value="C:plasma membrane"/>
    <property type="evidence" value="ECO:0007669"/>
    <property type="project" value="UniProtKB-SubCell"/>
</dbReference>
<dbReference type="GO" id="GO:0004888">
    <property type="term" value="F:transmembrane signaling receptor activity"/>
    <property type="evidence" value="ECO:0007669"/>
    <property type="project" value="InterPro"/>
</dbReference>
<dbReference type="SUPFAM" id="SSF58104">
    <property type="entry name" value="Methyl-accepting chemotaxis protein (MCP) signaling domain"/>
    <property type="match status" value="1"/>
</dbReference>
<dbReference type="Pfam" id="PF00015">
    <property type="entry name" value="MCPsignal"/>
    <property type="match status" value="1"/>
</dbReference>
<feature type="domain" description="Methyl-accepting transducer" evidence="10">
    <location>
        <begin position="274"/>
        <end position="503"/>
    </location>
</feature>
<evidence type="ECO:0000256" key="4">
    <source>
        <dbReference type="ARBA" id="ARBA00022692"/>
    </source>
</evidence>
<dbReference type="InterPro" id="IPR051310">
    <property type="entry name" value="MCP_chemotaxis"/>
</dbReference>
<protein>
    <submittedName>
        <fullName evidence="11">Methyl-accepting chemotaxis protein</fullName>
    </submittedName>
</protein>
<evidence type="ECO:0000256" key="1">
    <source>
        <dbReference type="ARBA" id="ARBA00004651"/>
    </source>
</evidence>
<keyword evidence="6 9" id="KW-0472">Membrane</keyword>
<comment type="subcellular location">
    <subcellularLocation>
        <location evidence="1">Cell membrane</location>
        <topology evidence="1">Multi-pass membrane protein</topology>
    </subcellularLocation>
</comment>
<dbReference type="OrthoDB" id="8555762at2"/>
<dbReference type="Proteomes" id="UP000199120">
    <property type="component" value="Unassembled WGS sequence"/>
</dbReference>
<dbReference type="InterPro" id="IPR033480">
    <property type="entry name" value="sCache_2"/>
</dbReference>
<feature type="transmembrane region" description="Helical" evidence="9">
    <location>
        <begin position="12"/>
        <end position="32"/>
    </location>
</feature>
<accession>A0A1H7SV01</accession>
<dbReference type="SMART" id="SM00283">
    <property type="entry name" value="MA"/>
    <property type="match status" value="1"/>
</dbReference>
<evidence type="ECO:0000256" key="6">
    <source>
        <dbReference type="ARBA" id="ARBA00023136"/>
    </source>
</evidence>
<dbReference type="SMART" id="SM01049">
    <property type="entry name" value="Cache_2"/>
    <property type="match status" value="1"/>
</dbReference>
<dbReference type="FunFam" id="1.10.287.950:FF:000001">
    <property type="entry name" value="Methyl-accepting chemotaxis sensory transducer"/>
    <property type="match status" value="1"/>
</dbReference>
<dbReference type="InterPro" id="IPR004089">
    <property type="entry name" value="MCPsignal_dom"/>
</dbReference>
<evidence type="ECO:0000256" key="3">
    <source>
        <dbReference type="ARBA" id="ARBA00022481"/>
    </source>
</evidence>
<dbReference type="Pfam" id="PF17200">
    <property type="entry name" value="sCache_2"/>
    <property type="match status" value="1"/>
</dbReference>
<evidence type="ECO:0000256" key="9">
    <source>
        <dbReference type="SAM" id="Phobius"/>
    </source>
</evidence>
<keyword evidence="12" id="KW-1185">Reference proteome</keyword>
<dbReference type="PANTHER" id="PTHR43531">
    <property type="entry name" value="PROTEIN ICFG"/>
    <property type="match status" value="1"/>
</dbReference>
<keyword evidence="3" id="KW-0488">Methylation</keyword>
<dbReference type="EMBL" id="FOAJ01000013">
    <property type="protein sequence ID" value="SEL76401.1"/>
    <property type="molecule type" value="Genomic_DNA"/>
</dbReference>
<dbReference type="Gene3D" id="1.10.287.950">
    <property type="entry name" value="Methyl-accepting chemotaxis protein"/>
    <property type="match status" value="1"/>
</dbReference>
<evidence type="ECO:0000259" key="10">
    <source>
        <dbReference type="PROSITE" id="PS50111"/>
    </source>
</evidence>
<evidence type="ECO:0000256" key="2">
    <source>
        <dbReference type="ARBA" id="ARBA00022475"/>
    </source>
</evidence>
<evidence type="ECO:0000313" key="12">
    <source>
        <dbReference type="Proteomes" id="UP000199120"/>
    </source>
</evidence>